<keyword evidence="2" id="KW-1185">Reference proteome</keyword>
<evidence type="ECO:0000313" key="3">
    <source>
        <dbReference type="WBParaSite" id="ACAC_0000016901-mRNA-1"/>
    </source>
</evidence>
<proteinExistence type="predicted"/>
<name>A0A0K0CT13_ANGCA</name>
<reference evidence="2" key="1">
    <citation type="submission" date="2012-09" db="EMBL/GenBank/DDBJ databases">
        <authorList>
            <person name="Martin A.A."/>
        </authorList>
    </citation>
    <scope>NUCLEOTIDE SEQUENCE</scope>
</reference>
<dbReference type="AlphaFoldDB" id="A0A0K0CT13"/>
<evidence type="ECO:0000256" key="1">
    <source>
        <dbReference type="SAM" id="SignalP"/>
    </source>
</evidence>
<reference evidence="3" key="2">
    <citation type="submission" date="2017-02" db="UniProtKB">
        <authorList>
            <consortium name="WormBaseParasite"/>
        </authorList>
    </citation>
    <scope>IDENTIFICATION</scope>
</reference>
<feature type="signal peptide" evidence="1">
    <location>
        <begin position="1"/>
        <end position="19"/>
    </location>
</feature>
<evidence type="ECO:0000313" key="2">
    <source>
        <dbReference type="Proteomes" id="UP000035642"/>
    </source>
</evidence>
<accession>A0A0K0CT13</accession>
<feature type="chain" id="PRO_5005326396" evidence="1">
    <location>
        <begin position="20"/>
        <end position="153"/>
    </location>
</feature>
<keyword evidence="1" id="KW-0732">Signal</keyword>
<sequence length="153" mass="16132">MFGTLVAGIFLHLLSEADTCVPTATVTTPVCCPLLSQLTLPRRAPSSTNFEQCSILRRISSTCPVDGFVLCDAAPDTNPTTMQIEFFNATNVLVRTIQRTGTTLSAQVFCLNGVWVVRTAPNVNTNVTISQVSCAQSGSAGADFGFVVGAALN</sequence>
<dbReference type="STRING" id="6313.A0A0K0CT13"/>
<organism evidence="2 3">
    <name type="scientific">Angiostrongylus cantonensis</name>
    <name type="common">Rat lungworm</name>
    <dbReference type="NCBI Taxonomy" id="6313"/>
    <lineage>
        <taxon>Eukaryota</taxon>
        <taxon>Metazoa</taxon>
        <taxon>Ecdysozoa</taxon>
        <taxon>Nematoda</taxon>
        <taxon>Chromadorea</taxon>
        <taxon>Rhabditida</taxon>
        <taxon>Rhabditina</taxon>
        <taxon>Rhabditomorpha</taxon>
        <taxon>Strongyloidea</taxon>
        <taxon>Metastrongylidae</taxon>
        <taxon>Angiostrongylus</taxon>
    </lineage>
</organism>
<dbReference type="WBParaSite" id="ACAC_0000016901-mRNA-1">
    <property type="protein sequence ID" value="ACAC_0000016901-mRNA-1"/>
    <property type="gene ID" value="ACAC_0000016901"/>
</dbReference>
<protein>
    <submittedName>
        <fullName evidence="3">C6 domain-containing protein</fullName>
    </submittedName>
</protein>
<dbReference type="Proteomes" id="UP000035642">
    <property type="component" value="Unassembled WGS sequence"/>
</dbReference>